<reference evidence="2" key="1">
    <citation type="submission" date="2012-11" db="EMBL/GenBank/DDBJ databases">
        <authorList>
            <person name="Lucero-Rivera Y.E."/>
            <person name="Tovar-Ramirez D."/>
        </authorList>
    </citation>
    <scope>NUCLEOTIDE SEQUENCE [LARGE SCALE GENOMIC DNA]</scope>
    <source>
        <strain evidence="2">Araruama</strain>
    </source>
</reference>
<accession>A0A1V1NSY4</accession>
<dbReference type="AlphaFoldDB" id="A0A1V1NSY4"/>
<proteinExistence type="predicted"/>
<evidence type="ECO:0000313" key="1">
    <source>
        <dbReference type="EMBL" id="ETR65710.1"/>
    </source>
</evidence>
<organism evidence="1 2">
    <name type="scientific">Candidatus Magnetoglobus multicellularis str. Araruama</name>
    <dbReference type="NCBI Taxonomy" id="890399"/>
    <lineage>
        <taxon>Bacteria</taxon>
        <taxon>Pseudomonadati</taxon>
        <taxon>Thermodesulfobacteriota</taxon>
        <taxon>Desulfobacteria</taxon>
        <taxon>Desulfobacterales</taxon>
        <taxon>Desulfobacteraceae</taxon>
        <taxon>Candidatus Magnetoglobus</taxon>
    </lineage>
</organism>
<dbReference type="Proteomes" id="UP000189670">
    <property type="component" value="Unassembled WGS sequence"/>
</dbReference>
<dbReference type="EMBL" id="ATBP01002573">
    <property type="protein sequence ID" value="ETR65710.1"/>
    <property type="molecule type" value="Genomic_DNA"/>
</dbReference>
<evidence type="ECO:0000313" key="2">
    <source>
        <dbReference type="Proteomes" id="UP000189670"/>
    </source>
</evidence>
<sequence>MGERHQVYLRTCASQPYIQADTVNDDSIVGQFYRKSIIGLHIQFLMPYESIIFLSNLLKFHNKHLYYNGDQVISSSPLHICYSEYYTHFSGKTDGSYSFTPKGHIISHVESYLKALYTFCQNTGIYAKPVIMKYTDYKEIFKDPVTAQNDTGITIIDLVETPKYCFILNCGIMGASDYWYSSILSADDYMYQYVSKLVDDYQYHHGKAAKK</sequence>
<comment type="caution">
    <text evidence="1">The sequence shown here is derived from an EMBL/GenBank/DDBJ whole genome shotgun (WGS) entry which is preliminary data.</text>
</comment>
<gene>
    <name evidence="1" type="ORF">OMM_05948</name>
</gene>
<protein>
    <submittedName>
        <fullName evidence="1">Uncharacterized protein</fullName>
    </submittedName>
</protein>
<name>A0A1V1NSY4_9BACT</name>